<keyword evidence="2" id="KW-1133">Transmembrane helix</keyword>
<accession>A0A1V8TE32</accession>
<proteinExistence type="predicted"/>
<evidence type="ECO:0000313" key="3">
    <source>
        <dbReference type="EMBL" id="OQO09639.1"/>
    </source>
</evidence>
<evidence type="ECO:0000256" key="2">
    <source>
        <dbReference type="SAM" id="Phobius"/>
    </source>
</evidence>
<feature type="compositionally biased region" description="Low complexity" evidence="1">
    <location>
        <begin position="65"/>
        <end position="107"/>
    </location>
</feature>
<dbReference type="InParanoid" id="A0A1V8TE32"/>
<protein>
    <submittedName>
        <fullName evidence="3">Uncharacterized protein</fullName>
    </submittedName>
</protein>
<reference evidence="4" key="1">
    <citation type="submission" date="2017-03" db="EMBL/GenBank/DDBJ databases">
        <title>Genomes of endolithic fungi from Antarctica.</title>
        <authorList>
            <person name="Coleine C."/>
            <person name="Masonjones S."/>
            <person name="Stajich J.E."/>
        </authorList>
    </citation>
    <scope>NUCLEOTIDE SEQUENCE [LARGE SCALE GENOMIC DNA]</scope>
    <source>
        <strain evidence="4">CCFEE 5527</strain>
    </source>
</reference>
<feature type="transmembrane region" description="Helical" evidence="2">
    <location>
        <begin position="182"/>
        <end position="209"/>
    </location>
</feature>
<feature type="compositionally biased region" description="Polar residues" evidence="1">
    <location>
        <begin position="1"/>
        <end position="12"/>
    </location>
</feature>
<sequence>MAISQPVSQIGSVRSKGSEREVHKEQTQEPRHGGHRIITSARHSDAKAFAKNWRKTSRGKIVIGPSTRRPSLLSGSPSSSYDTSGSLGASPISPGASSPGDSGRSSPDYILGATGQVVARYDSGMFIPASAPSSPLDRRASTLTLWSRTVRTLRGSREPVDDDEAVFGLISINAYPQDVTKWVFLTWAAWYVLLLSMAVGLCWAGAVFVGRTGGVGSVEASDL</sequence>
<feature type="compositionally biased region" description="Basic and acidic residues" evidence="1">
    <location>
        <begin position="16"/>
        <end position="32"/>
    </location>
</feature>
<evidence type="ECO:0000256" key="1">
    <source>
        <dbReference type="SAM" id="MobiDB-lite"/>
    </source>
</evidence>
<comment type="caution">
    <text evidence="3">The sequence shown here is derived from an EMBL/GenBank/DDBJ whole genome shotgun (WGS) entry which is preliminary data.</text>
</comment>
<dbReference type="EMBL" id="NAJO01000010">
    <property type="protein sequence ID" value="OQO09639.1"/>
    <property type="molecule type" value="Genomic_DNA"/>
</dbReference>
<keyword evidence="4" id="KW-1185">Reference proteome</keyword>
<name>A0A1V8TE32_9PEZI</name>
<keyword evidence="2" id="KW-0472">Membrane</keyword>
<feature type="region of interest" description="Disordered" evidence="1">
    <location>
        <begin position="1"/>
        <end position="109"/>
    </location>
</feature>
<dbReference type="AlphaFoldDB" id="A0A1V8TE32"/>
<dbReference type="Proteomes" id="UP000192596">
    <property type="component" value="Unassembled WGS sequence"/>
</dbReference>
<keyword evidence="2" id="KW-0812">Transmembrane</keyword>
<gene>
    <name evidence="3" type="ORF">B0A48_05041</name>
</gene>
<organism evidence="3 4">
    <name type="scientific">Cryoendolithus antarcticus</name>
    <dbReference type="NCBI Taxonomy" id="1507870"/>
    <lineage>
        <taxon>Eukaryota</taxon>
        <taxon>Fungi</taxon>
        <taxon>Dikarya</taxon>
        <taxon>Ascomycota</taxon>
        <taxon>Pezizomycotina</taxon>
        <taxon>Dothideomycetes</taxon>
        <taxon>Dothideomycetidae</taxon>
        <taxon>Cladosporiales</taxon>
        <taxon>Cladosporiaceae</taxon>
        <taxon>Cryoendolithus</taxon>
    </lineage>
</organism>
<evidence type="ECO:0000313" key="4">
    <source>
        <dbReference type="Proteomes" id="UP000192596"/>
    </source>
</evidence>